<proteinExistence type="predicted"/>
<dbReference type="Proteomes" id="UP000257109">
    <property type="component" value="Unassembled WGS sequence"/>
</dbReference>
<accession>A0A371FHR4</accession>
<sequence length="66" mass="7529">MNKLQEDQDEMEKEVQEKKPLFASRQTFVLPVAKNGSNNVKDLIDLRSLGTQKQPSNWGDLRGKEA</sequence>
<name>A0A371FHR4_MUCPR</name>
<dbReference type="AlphaFoldDB" id="A0A371FHR4"/>
<protein>
    <submittedName>
        <fullName evidence="2">Uncharacterized protein</fullName>
    </submittedName>
</protein>
<organism evidence="2 3">
    <name type="scientific">Mucuna pruriens</name>
    <name type="common">Velvet bean</name>
    <name type="synonym">Dolichos pruriens</name>
    <dbReference type="NCBI Taxonomy" id="157652"/>
    <lineage>
        <taxon>Eukaryota</taxon>
        <taxon>Viridiplantae</taxon>
        <taxon>Streptophyta</taxon>
        <taxon>Embryophyta</taxon>
        <taxon>Tracheophyta</taxon>
        <taxon>Spermatophyta</taxon>
        <taxon>Magnoliopsida</taxon>
        <taxon>eudicotyledons</taxon>
        <taxon>Gunneridae</taxon>
        <taxon>Pentapetalae</taxon>
        <taxon>rosids</taxon>
        <taxon>fabids</taxon>
        <taxon>Fabales</taxon>
        <taxon>Fabaceae</taxon>
        <taxon>Papilionoideae</taxon>
        <taxon>50 kb inversion clade</taxon>
        <taxon>NPAAA clade</taxon>
        <taxon>indigoferoid/millettioid clade</taxon>
        <taxon>Phaseoleae</taxon>
        <taxon>Mucuna</taxon>
    </lineage>
</organism>
<evidence type="ECO:0000256" key="1">
    <source>
        <dbReference type="SAM" id="MobiDB-lite"/>
    </source>
</evidence>
<evidence type="ECO:0000313" key="3">
    <source>
        <dbReference type="Proteomes" id="UP000257109"/>
    </source>
</evidence>
<comment type="caution">
    <text evidence="2">The sequence shown here is derived from an EMBL/GenBank/DDBJ whole genome shotgun (WGS) entry which is preliminary data.</text>
</comment>
<keyword evidence="3" id="KW-1185">Reference proteome</keyword>
<feature type="non-terminal residue" evidence="2">
    <location>
        <position position="1"/>
    </location>
</feature>
<feature type="region of interest" description="Disordered" evidence="1">
    <location>
        <begin position="1"/>
        <end position="20"/>
    </location>
</feature>
<dbReference type="EMBL" id="QJKJ01009047">
    <property type="protein sequence ID" value="RDX77855.1"/>
    <property type="molecule type" value="Genomic_DNA"/>
</dbReference>
<reference evidence="2" key="1">
    <citation type="submission" date="2018-05" db="EMBL/GenBank/DDBJ databases">
        <title>Draft genome of Mucuna pruriens seed.</title>
        <authorList>
            <person name="Nnadi N.E."/>
            <person name="Vos R."/>
            <person name="Hasami M.H."/>
            <person name="Devisetty U.K."/>
            <person name="Aguiy J.C."/>
        </authorList>
    </citation>
    <scope>NUCLEOTIDE SEQUENCE [LARGE SCALE GENOMIC DNA]</scope>
    <source>
        <strain evidence="2">JCA_2017</strain>
    </source>
</reference>
<evidence type="ECO:0000313" key="2">
    <source>
        <dbReference type="EMBL" id="RDX77855.1"/>
    </source>
</evidence>
<gene>
    <name evidence="2" type="ORF">CR513_41956</name>
</gene>